<evidence type="ECO:0000313" key="1">
    <source>
        <dbReference type="EMBL" id="KAI3678318.1"/>
    </source>
</evidence>
<name>A0ACB8Y2P1_ARCLA</name>
<dbReference type="Proteomes" id="UP001055879">
    <property type="component" value="Linkage Group LG14"/>
</dbReference>
<organism evidence="1 2">
    <name type="scientific">Arctium lappa</name>
    <name type="common">Greater burdock</name>
    <name type="synonym">Lappa major</name>
    <dbReference type="NCBI Taxonomy" id="4217"/>
    <lineage>
        <taxon>Eukaryota</taxon>
        <taxon>Viridiplantae</taxon>
        <taxon>Streptophyta</taxon>
        <taxon>Embryophyta</taxon>
        <taxon>Tracheophyta</taxon>
        <taxon>Spermatophyta</taxon>
        <taxon>Magnoliopsida</taxon>
        <taxon>eudicotyledons</taxon>
        <taxon>Gunneridae</taxon>
        <taxon>Pentapetalae</taxon>
        <taxon>asterids</taxon>
        <taxon>campanulids</taxon>
        <taxon>Asterales</taxon>
        <taxon>Asteraceae</taxon>
        <taxon>Carduoideae</taxon>
        <taxon>Cardueae</taxon>
        <taxon>Arctiinae</taxon>
        <taxon>Arctium</taxon>
    </lineage>
</organism>
<protein>
    <submittedName>
        <fullName evidence="1">Uncharacterized protein</fullName>
    </submittedName>
</protein>
<accession>A0ACB8Y2P1</accession>
<reference evidence="1 2" key="2">
    <citation type="journal article" date="2022" name="Mol. Ecol. Resour.">
        <title>The genomes of chicory, endive, great burdock and yacon provide insights into Asteraceae paleo-polyploidization history and plant inulin production.</title>
        <authorList>
            <person name="Fan W."/>
            <person name="Wang S."/>
            <person name="Wang H."/>
            <person name="Wang A."/>
            <person name="Jiang F."/>
            <person name="Liu H."/>
            <person name="Zhao H."/>
            <person name="Xu D."/>
            <person name="Zhang Y."/>
        </authorList>
    </citation>
    <scope>NUCLEOTIDE SEQUENCE [LARGE SCALE GENOMIC DNA]</scope>
    <source>
        <strain evidence="2">cv. Niubang</strain>
    </source>
</reference>
<keyword evidence="2" id="KW-1185">Reference proteome</keyword>
<comment type="caution">
    <text evidence="1">The sequence shown here is derived from an EMBL/GenBank/DDBJ whole genome shotgun (WGS) entry which is preliminary data.</text>
</comment>
<proteinExistence type="predicted"/>
<evidence type="ECO:0000313" key="2">
    <source>
        <dbReference type="Proteomes" id="UP001055879"/>
    </source>
</evidence>
<sequence length="86" mass="9820">MLLNKISTASSKLILLRVLMLLKNNTAYVITNSHGRMIAGWTKDYGKLGDNDRRYAEDILFINQPQGIDPNSREVQFVLKELVLQD</sequence>
<reference evidence="2" key="1">
    <citation type="journal article" date="2022" name="Mol. Ecol. Resour.">
        <title>The genomes of chicory, endive, great burdock and yacon provide insights into Asteraceae palaeo-polyploidization history and plant inulin production.</title>
        <authorList>
            <person name="Fan W."/>
            <person name="Wang S."/>
            <person name="Wang H."/>
            <person name="Wang A."/>
            <person name="Jiang F."/>
            <person name="Liu H."/>
            <person name="Zhao H."/>
            <person name="Xu D."/>
            <person name="Zhang Y."/>
        </authorList>
    </citation>
    <scope>NUCLEOTIDE SEQUENCE [LARGE SCALE GENOMIC DNA]</scope>
    <source>
        <strain evidence="2">cv. Niubang</strain>
    </source>
</reference>
<gene>
    <name evidence="1" type="ORF">L6452_37605</name>
</gene>
<dbReference type="EMBL" id="CM042060">
    <property type="protein sequence ID" value="KAI3678318.1"/>
    <property type="molecule type" value="Genomic_DNA"/>
</dbReference>